<dbReference type="Proteomes" id="UP000050795">
    <property type="component" value="Unassembled WGS sequence"/>
</dbReference>
<name>A0AA85KBE1_TRIRE</name>
<evidence type="ECO:0000313" key="2">
    <source>
        <dbReference type="WBParaSite" id="TREG1_79330.1"/>
    </source>
</evidence>
<keyword evidence="1" id="KW-1185">Reference proteome</keyword>
<reference evidence="1" key="1">
    <citation type="submission" date="2022-06" db="EMBL/GenBank/DDBJ databases">
        <authorList>
            <person name="Berger JAMES D."/>
            <person name="Berger JAMES D."/>
        </authorList>
    </citation>
    <scope>NUCLEOTIDE SEQUENCE [LARGE SCALE GENOMIC DNA]</scope>
</reference>
<reference evidence="2" key="2">
    <citation type="submission" date="2023-11" db="UniProtKB">
        <authorList>
            <consortium name="WormBaseParasite"/>
        </authorList>
    </citation>
    <scope>IDENTIFICATION</scope>
</reference>
<accession>A0AA85KBE1</accession>
<sequence>MVTNSSGMRIVLKAEMAKACISVMIAPLVNYFQEGGYTPSVLMKDNYAWRILRSGITEKYGLTDESDKKKAMLVTGHWVSKSVVFHMATKHRQLRHPIRPVKIIGYEQSLKTLDISKYFFYVPVGFTNTRIAYMIANRMVRSVCIPLFEDFSELIELQQLYCQIISDPFHYHIDAEYLTNSPKKKITDTSKNRFSRLTTYLNIFEPRSELLLYPQLCVNGKTREKYYFDYNDHLENTLSVIYTEIYMPSGNHLQDVLKDVCKISVKFPPEDNMLKDCWEKYVVDEKIQQSILHYYQSRSPRVPR</sequence>
<proteinExistence type="predicted"/>
<organism evidence="1 2">
    <name type="scientific">Trichobilharzia regenti</name>
    <name type="common">Nasal bird schistosome</name>
    <dbReference type="NCBI Taxonomy" id="157069"/>
    <lineage>
        <taxon>Eukaryota</taxon>
        <taxon>Metazoa</taxon>
        <taxon>Spiralia</taxon>
        <taxon>Lophotrochozoa</taxon>
        <taxon>Platyhelminthes</taxon>
        <taxon>Trematoda</taxon>
        <taxon>Digenea</taxon>
        <taxon>Strigeidida</taxon>
        <taxon>Schistosomatoidea</taxon>
        <taxon>Schistosomatidae</taxon>
        <taxon>Trichobilharzia</taxon>
    </lineage>
</organism>
<protein>
    <submittedName>
        <fullName evidence="2">Uncharacterized protein</fullName>
    </submittedName>
</protein>
<dbReference type="AlphaFoldDB" id="A0AA85KBE1"/>
<evidence type="ECO:0000313" key="1">
    <source>
        <dbReference type="Proteomes" id="UP000050795"/>
    </source>
</evidence>
<dbReference type="WBParaSite" id="TREG1_79330.1">
    <property type="protein sequence ID" value="TREG1_79330.1"/>
    <property type="gene ID" value="TREG1_79330"/>
</dbReference>